<reference evidence="1" key="1">
    <citation type="submission" date="2023-06" db="EMBL/GenBank/DDBJ databases">
        <title>Genomic of Parafulvivirga corallium.</title>
        <authorList>
            <person name="Wang G."/>
        </authorList>
    </citation>
    <scope>NUCLEOTIDE SEQUENCE</scope>
    <source>
        <strain evidence="1">BMA10</strain>
    </source>
</reference>
<proteinExistence type="predicted"/>
<dbReference type="InterPro" id="IPR029044">
    <property type="entry name" value="Nucleotide-diphossugar_trans"/>
</dbReference>
<name>A0ABT8KS07_9BACT</name>
<protein>
    <submittedName>
        <fullName evidence="1">TIGR04282 family arsenosugar biosynthesis glycosyltransferase</fullName>
    </submittedName>
</protein>
<dbReference type="SUPFAM" id="SSF53448">
    <property type="entry name" value="Nucleotide-diphospho-sugar transferases"/>
    <property type="match status" value="1"/>
</dbReference>
<dbReference type="PANTHER" id="PTHR36529:SF1">
    <property type="entry name" value="GLYCOSYLTRANSFERASE"/>
    <property type="match status" value="1"/>
</dbReference>
<dbReference type="NCBIfam" id="TIGR04282">
    <property type="entry name" value="glyco_like_cofC"/>
    <property type="match status" value="1"/>
</dbReference>
<organism evidence="1 2">
    <name type="scientific">Splendidivirga corallicola</name>
    <dbReference type="NCBI Taxonomy" id="3051826"/>
    <lineage>
        <taxon>Bacteria</taxon>
        <taxon>Pseudomonadati</taxon>
        <taxon>Bacteroidota</taxon>
        <taxon>Cytophagia</taxon>
        <taxon>Cytophagales</taxon>
        <taxon>Splendidivirgaceae</taxon>
        <taxon>Splendidivirga</taxon>
    </lineage>
</organism>
<dbReference type="EMBL" id="JAUJEA010000007">
    <property type="protein sequence ID" value="MDN5203539.1"/>
    <property type="molecule type" value="Genomic_DNA"/>
</dbReference>
<sequence>MSKNALIIFVKNPELGKVKTRLAATIGKPKALEIYKLLLSRTKEITSSLDCDKIVFYTDFIDKDDLWDNHQYHKQLQNGHDLGDRMLNAFDHVFRAGYESACIIGSDCYELTSQTIQEAFDQLTQREVVVGPTMDGGYYLLGMNKLHRDFFVHKKWSTSTVYADTLTDIKTHKLMYSTLELLSDVDEEKDLQTIDQFKEILN</sequence>
<comment type="caution">
    <text evidence="1">The sequence shown here is derived from an EMBL/GenBank/DDBJ whole genome shotgun (WGS) entry which is preliminary data.</text>
</comment>
<gene>
    <name evidence="1" type="ORF">QQ008_19280</name>
</gene>
<dbReference type="Gene3D" id="3.90.550.10">
    <property type="entry name" value="Spore Coat Polysaccharide Biosynthesis Protein SpsA, Chain A"/>
    <property type="match status" value="1"/>
</dbReference>
<accession>A0ABT8KS07</accession>
<dbReference type="Pfam" id="PF09837">
    <property type="entry name" value="DUF2064"/>
    <property type="match status" value="1"/>
</dbReference>
<evidence type="ECO:0000313" key="1">
    <source>
        <dbReference type="EMBL" id="MDN5203539.1"/>
    </source>
</evidence>
<evidence type="ECO:0000313" key="2">
    <source>
        <dbReference type="Proteomes" id="UP001172082"/>
    </source>
</evidence>
<dbReference type="RefSeq" id="WP_346753561.1">
    <property type="nucleotide sequence ID" value="NZ_JAUJEA010000007.1"/>
</dbReference>
<keyword evidence="2" id="KW-1185">Reference proteome</keyword>
<dbReference type="Proteomes" id="UP001172082">
    <property type="component" value="Unassembled WGS sequence"/>
</dbReference>
<dbReference type="PANTHER" id="PTHR36529">
    <property type="entry name" value="SLL1095 PROTEIN"/>
    <property type="match status" value="1"/>
</dbReference>
<dbReference type="InterPro" id="IPR018641">
    <property type="entry name" value="Trfase_1_rSAM/seldom-assoc"/>
</dbReference>